<proteinExistence type="predicted"/>
<dbReference type="EMBL" id="CP108189">
    <property type="protein sequence ID" value="WTR75845.1"/>
    <property type="molecule type" value="Genomic_DNA"/>
</dbReference>
<evidence type="ECO:0000256" key="1">
    <source>
        <dbReference type="SAM" id="MobiDB-lite"/>
    </source>
</evidence>
<name>A0ABZ1LP73_9ACTN</name>
<dbReference type="Proteomes" id="UP001622594">
    <property type="component" value="Plasmid unnamed1"/>
</dbReference>
<sequence length="273" mass="29163">MTETTPANVEQQGAGTSAPSGVDLARLALHQARQDAKQRGTDCFGAPRPKKKAAIQFHGRAPVGLGGLFQGLMADRGWDFPAAGGSILDRWPDIATAVAPRLATHSVAVAFDAETGQLDLLPDSPAYATQLRLMTPRIIAAANQRASTAAVRTIRVRQSSATPTTQPPAAAGPVKTRENASEGFRRTLAAHHTAWMPFQQDPALAAAVGRQEQFRRDLAATVFPDHEQNQEDEMPTSLDDVRAQQRQANEAVRAVAILRARAERAGRPTAAST</sequence>
<feature type="compositionally biased region" description="Low complexity" evidence="1">
    <location>
        <begin position="158"/>
        <end position="171"/>
    </location>
</feature>
<dbReference type="InterPro" id="IPR007922">
    <property type="entry name" value="DciA-like"/>
</dbReference>
<organism evidence="2 3">
    <name type="scientific">Streptomyces zaomyceticus</name>
    <dbReference type="NCBI Taxonomy" id="68286"/>
    <lineage>
        <taxon>Bacteria</taxon>
        <taxon>Bacillati</taxon>
        <taxon>Actinomycetota</taxon>
        <taxon>Actinomycetes</taxon>
        <taxon>Kitasatosporales</taxon>
        <taxon>Streptomycetaceae</taxon>
        <taxon>Streptomyces</taxon>
    </lineage>
</organism>
<geneLocation type="plasmid" evidence="2 3">
    <name>unnamed1</name>
</geneLocation>
<protein>
    <submittedName>
        <fullName evidence="2">DUF721 domain-containing protein</fullName>
    </submittedName>
</protein>
<accession>A0ABZ1LP73</accession>
<dbReference type="RefSeq" id="WP_327166814.1">
    <property type="nucleotide sequence ID" value="NZ_CP108189.1"/>
</dbReference>
<gene>
    <name evidence="2" type="ORF">OG814_42065</name>
</gene>
<keyword evidence="2" id="KW-0614">Plasmid</keyword>
<evidence type="ECO:0000313" key="2">
    <source>
        <dbReference type="EMBL" id="WTR75845.1"/>
    </source>
</evidence>
<feature type="region of interest" description="Disordered" evidence="1">
    <location>
        <begin position="156"/>
        <end position="180"/>
    </location>
</feature>
<feature type="region of interest" description="Disordered" evidence="1">
    <location>
        <begin position="1"/>
        <end position="20"/>
    </location>
</feature>
<keyword evidence="3" id="KW-1185">Reference proteome</keyword>
<evidence type="ECO:0000313" key="3">
    <source>
        <dbReference type="Proteomes" id="UP001622594"/>
    </source>
</evidence>
<feature type="compositionally biased region" description="Polar residues" evidence="1">
    <location>
        <begin position="1"/>
        <end position="19"/>
    </location>
</feature>
<dbReference type="Pfam" id="PF05258">
    <property type="entry name" value="DciA"/>
    <property type="match status" value="1"/>
</dbReference>
<reference evidence="2 3" key="1">
    <citation type="submission" date="2022-10" db="EMBL/GenBank/DDBJ databases">
        <title>The complete genomes of actinobacterial strains from the NBC collection.</title>
        <authorList>
            <person name="Joergensen T.S."/>
            <person name="Alvarez Arevalo M."/>
            <person name="Sterndorff E.B."/>
            <person name="Faurdal D."/>
            <person name="Vuksanovic O."/>
            <person name="Mourched A.-S."/>
            <person name="Charusanti P."/>
            <person name="Shaw S."/>
            <person name="Blin K."/>
            <person name="Weber T."/>
        </authorList>
    </citation>
    <scope>NUCLEOTIDE SEQUENCE [LARGE SCALE GENOMIC DNA]</scope>
    <source>
        <strain evidence="2 3">NBC_00123</strain>
        <plasmid evidence="2 3">unnamed1</plasmid>
    </source>
</reference>
<feature type="region of interest" description="Disordered" evidence="1">
    <location>
        <begin position="222"/>
        <end position="245"/>
    </location>
</feature>